<evidence type="ECO:0000259" key="2">
    <source>
        <dbReference type="Pfam" id="PF24626"/>
    </source>
</evidence>
<organism evidence="3 4">
    <name type="scientific">Phytophthora fragariaefolia</name>
    <dbReference type="NCBI Taxonomy" id="1490495"/>
    <lineage>
        <taxon>Eukaryota</taxon>
        <taxon>Sar</taxon>
        <taxon>Stramenopiles</taxon>
        <taxon>Oomycota</taxon>
        <taxon>Peronosporomycetes</taxon>
        <taxon>Peronosporales</taxon>
        <taxon>Peronosporaceae</taxon>
        <taxon>Phytophthora</taxon>
    </lineage>
</organism>
<dbReference type="AlphaFoldDB" id="A0A9W6XGC5"/>
<keyword evidence="4" id="KW-1185">Reference proteome</keyword>
<feature type="domain" description="Tf2-1-like SH3-like" evidence="2">
    <location>
        <begin position="75"/>
        <end position="138"/>
    </location>
</feature>
<name>A0A9W6XGC5_9STRA</name>
<feature type="compositionally biased region" description="Low complexity" evidence="1">
    <location>
        <begin position="203"/>
        <end position="214"/>
    </location>
</feature>
<dbReference type="Pfam" id="PF24626">
    <property type="entry name" value="SH3_Tf2-1"/>
    <property type="match status" value="1"/>
</dbReference>
<dbReference type="OrthoDB" id="1909122at2759"/>
<proteinExistence type="predicted"/>
<evidence type="ECO:0000256" key="1">
    <source>
        <dbReference type="SAM" id="MobiDB-lite"/>
    </source>
</evidence>
<accession>A0A9W6XGC5</accession>
<dbReference type="EMBL" id="BSXT01001048">
    <property type="protein sequence ID" value="GMF37901.1"/>
    <property type="molecule type" value="Genomic_DNA"/>
</dbReference>
<evidence type="ECO:0000313" key="3">
    <source>
        <dbReference type="EMBL" id="GMF37901.1"/>
    </source>
</evidence>
<dbReference type="InterPro" id="IPR056924">
    <property type="entry name" value="SH3_Tf2-1"/>
</dbReference>
<reference evidence="3" key="1">
    <citation type="submission" date="2023-04" db="EMBL/GenBank/DDBJ databases">
        <title>Phytophthora fragariaefolia NBRC 109709.</title>
        <authorList>
            <person name="Ichikawa N."/>
            <person name="Sato H."/>
            <person name="Tonouchi N."/>
        </authorList>
    </citation>
    <scope>NUCLEOTIDE SEQUENCE</scope>
    <source>
        <strain evidence="3">NBRC 109709</strain>
    </source>
</reference>
<feature type="region of interest" description="Disordered" evidence="1">
    <location>
        <begin position="151"/>
        <end position="267"/>
    </location>
</feature>
<protein>
    <submittedName>
        <fullName evidence="3">Unnamed protein product</fullName>
    </submittedName>
</protein>
<sequence length="302" mass="33178">MTPPRPGSGLSGGEEFAERLADISPLAVRKQVDTFLSTRQSVLRHVRDAMAESQDKQKEHADARGRNNLASYSVGDLVLLNAKHLPTHAVPAVFKTKLRPRYIRPFEVVVKKGLMYTRNLPQKMQTHPVFYVGLPKPYQDPARVRLEDLGSRASATRLEGEPSSQRAAPRGRSQDSDRVEPLAGRPAGQSDHDGSPIVPEELGPSPAAGAASPSHRNSDRHADERPGRELGAHSNSERTQSLRSTSPEASAEARRPPPALIDEEGNHHYHVKRILARRRCRGQKTVSGKMERLPSLGELVGV</sequence>
<dbReference type="Proteomes" id="UP001165121">
    <property type="component" value="Unassembled WGS sequence"/>
</dbReference>
<evidence type="ECO:0000313" key="4">
    <source>
        <dbReference type="Proteomes" id="UP001165121"/>
    </source>
</evidence>
<feature type="compositionally biased region" description="Basic and acidic residues" evidence="1">
    <location>
        <begin position="216"/>
        <end position="231"/>
    </location>
</feature>
<comment type="caution">
    <text evidence="3">The sequence shown here is derived from an EMBL/GenBank/DDBJ whole genome shotgun (WGS) entry which is preliminary data.</text>
</comment>
<gene>
    <name evidence="3" type="ORF">Pfra01_001075900</name>
</gene>
<feature type="compositionally biased region" description="Polar residues" evidence="1">
    <location>
        <begin position="233"/>
        <end position="245"/>
    </location>
</feature>